<reference evidence="2 3" key="1">
    <citation type="submission" date="2019-03" db="EMBL/GenBank/DDBJ databases">
        <title>First draft genome of Liparis tanakae, snailfish: a comprehensive survey of snailfish specific genes.</title>
        <authorList>
            <person name="Kim W."/>
            <person name="Song I."/>
            <person name="Jeong J.-H."/>
            <person name="Kim D."/>
            <person name="Kim S."/>
            <person name="Ryu S."/>
            <person name="Song J.Y."/>
            <person name="Lee S.K."/>
        </authorList>
    </citation>
    <scope>NUCLEOTIDE SEQUENCE [LARGE SCALE GENOMIC DNA]</scope>
    <source>
        <tissue evidence="2">Muscle</tissue>
    </source>
</reference>
<accession>A0A4Z2GXZ5</accession>
<evidence type="ECO:0000256" key="1">
    <source>
        <dbReference type="SAM" id="MobiDB-lite"/>
    </source>
</evidence>
<organism evidence="2 3">
    <name type="scientific">Liparis tanakae</name>
    <name type="common">Tanaka's snailfish</name>
    <dbReference type="NCBI Taxonomy" id="230148"/>
    <lineage>
        <taxon>Eukaryota</taxon>
        <taxon>Metazoa</taxon>
        <taxon>Chordata</taxon>
        <taxon>Craniata</taxon>
        <taxon>Vertebrata</taxon>
        <taxon>Euteleostomi</taxon>
        <taxon>Actinopterygii</taxon>
        <taxon>Neopterygii</taxon>
        <taxon>Teleostei</taxon>
        <taxon>Neoteleostei</taxon>
        <taxon>Acanthomorphata</taxon>
        <taxon>Eupercaria</taxon>
        <taxon>Perciformes</taxon>
        <taxon>Cottioidei</taxon>
        <taxon>Cottales</taxon>
        <taxon>Liparidae</taxon>
        <taxon>Liparis</taxon>
    </lineage>
</organism>
<dbReference type="AlphaFoldDB" id="A0A4Z2GXZ5"/>
<dbReference type="Proteomes" id="UP000314294">
    <property type="component" value="Unassembled WGS sequence"/>
</dbReference>
<feature type="region of interest" description="Disordered" evidence="1">
    <location>
        <begin position="74"/>
        <end position="95"/>
    </location>
</feature>
<keyword evidence="3" id="KW-1185">Reference proteome</keyword>
<dbReference type="EMBL" id="SRLO01000388">
    <property type="protein sequence ID" value="TNN58140.1"/>
    <property type="molecule type" value="Genomic_DNA"/>
</dbReference>
<gene>
    <name evidence="2" type="ORF">EYF80_031663</name>
</gene>
<proteinExistence type="predicted"/>
<protein>
    <submittedName>
        <fullName evidence="2">Uncharacterized protein</fullName>
    </submittedName>
</protein>
<evidence type="ECO:0000313" key="3">
    <source>
        <dbReference type="Proteomes" id="UP000314294"/>
    </source>
</evidence>
<feature type="compositionally biased region" description="Acidic residues" evidence="1">
    <location>
        <begin position="20"/>
        <end position="35"/>
    </location>
</feature>
<dbReference type="OrthoDB" id="44277at2759"/>
<comment type="caution">
    <text evidence="2">The sequence shown here is derived from an EMBL/GenBank/DDBJ whole genome shotgun (WGS) entry which is preliminary data.</text>
</comment>
<sequence length="156" mass="17382">MRPTHQKCSRYLVDVKEEYGEVDEDDDEEGQDEDDGQRGENPHQVLQNTQVVLQLAQAGPLLTRMEHTHLWTDADGSAHVGPEHPGSRGHGVNTERHRKETVSSAPARQDWFPGSGILLRWRPQGEGTRCMENICWRGEVVNTEAALHTGGGQPSV</sequence>
<feature type="region of interest" description="Disordered" evidence="1">
    <location>
        <begin position="1"/>
        <end position="41"/>
    </location>
</feature>
<name>A0A4Z2GXZ5_9TELE</name>
<evidence type="ECO:0000313" key="2">
    <source>
        <dbReference type="EMBL" id="TNN58140.1"/>
    </source>
</evidence>